<dbReference type="KEGG" id="pfp:PFL1_06576"/>
<keyword evidence="4" id="KW-0029">Amino-acid transport</keyword>
<evidence type="ECO:0000313" key="10">
    <source>
        <dbReference type="EMBL" id="EPQ25903.1"/>
    </source>
</evidence>
<dbReference type="EMBL" id="KE361649">
    <property type="protein sequence ID" value="EPQ25903.1"/>
    <property type="molecule type" value="Genomic_DNA"/>
</dbReference>
<proteinExistence type="predicted"/>
<keyword evidence="6 8" id="KW-0472">Membrane</keyword>
<dbReference type="GeneID" id="19320649"/>
<feature type="transmembrane region" description="Helical" evidence="8">
    <location>
        <begin position="220"/>
        <end position="238"/>
    </location>
</feature>
<dbReference type="AlphaFoldDB" id="A0A061H112"/>
<keyword evidence="5 8" id="KW-1133">Transmembrane helix</keyword>
<dbReference type="InterPro" id="IPR004841">
    <property type="entry name" value="AA-permease/SLC12A_dom"/>
</dbReference>
<dbReference type="HOGENOM" id="CLU_007946_12_1_1"/>
<dbReference type="Proteomes" id="UP000053664">
    <property type="component" value="Unassembled WGS sequence"/>
</dbReference>
<accession>A0A061H112</accession>
<evidence type="ECO:0000256" key="7">
    <source>
        <dbReference type="SAM" id="MobiDB-lite"/>
    </source>
</evidence>
<evidence type="ECO:0000256" key="8">
    <source>
        <dbReference type="SAM" id="Phobius"/>
    </source>
</evidence>
<dbReference type="InterPro" id="IPR050524">
    <property type="entry name" value="APC_YAT"/>
</dbReference>
<dbReference type="FunFam" id="1.20.1740.10:FF:000006">
    <property type="entry name" value="General amino acid permease"/>
    <property type="match status" value="1"/>
</dbReference>
<evidence type="ECO:0000256" key="4">
    <source>
        <dbReference type="ARBA" id="ARBA00022970"/>
    </source>
</evidence>
<gene>
    <name evidence="10" type="ORF">PFL1_06576</name>
</gene>
<dbReference type="GO" id="GO:0015171">
    <property type="term" value="F:amino acid transmembrane transporter activity"/>
    <property type="evidence" value="ECO:0007669"/>
    <property type="project" value="TreeGrafter"/>
</dbReference>
<evidence type="ECO:0000256" key="6">
    <source>
        <dbReference type="ARBA" id="ARBA00023136"/>
    </source>
</evidence>
<feature type="transmembrane region" description="Helical" evidence="8">
    <location>
        <begin position="159"/>
        <end position="180"/>
    </location>
</feature>
<feature type="transmembrane region" description="Helical" evidence="8">
    <location>
        <begin position="407"/>
        <end position="427"/>
    </location>
</feature>
<evidence type="ECO:0000313" key="11">
    <source>
        <dbReference type="Proteomes" id="UP000053664"/>
    </source>
</evidence>
<dbReference type="GO" id="GO:0016020">
    <property type="term" value="C:membrane"/>
    <property type="evidence" value="ECO:0007669"/>
    <property type="project" value="UniProtKB-SubCell"/>
</dbReference>
<evidence type="ECO:0000256" key="2">
    <source>
        <dbReference type="ARBA" id="ARBA00022448"/>
    </source>
</evidence>
<evidence type="ECO:0000259" key="9">
    <source>
        <dbReference type="Pfam" id="PF00324"/>
    </source>
</evidence>
<evidence type="ECO:0000256" key="3">
    <source>
        <dbReference type="ARBA" id="ARBA00022692"/>
    </source>
</evidence>
<dbReference type="PIRSF" id="PIRSF006060">
    <property type="entry name" value="AA_transporter"/>
    <property type="match status" value="1"/>
</dbReference>
<evidence type="ECO:0000256" key="1">
    <source>
        <dbReference type="ARBA" id="ARBA00004141"/>
    </source>
</evidence>
<feature type="transmembrane region" description="Helical" evidence="8">
    <location>
        <begin position="268"/>
        <end position="289"/>
    </location>
</feature>
<dbReference type="Gene3D" id="1.20.1740.10">
    <property type="entry name" value="Amino acid/polyamine transporter I"/>
    <property type="match status" value="1"/>
</dbReference>
<keyword evidence="3 8" id="KW-0812">Transmembrane</keyword>
<feature type="transmembrane region" description="Helical" evidence="8">
    <location>
        <begin position="510"/>
        <end position="530"/>
    </location>
</feature>
<sequence>MSEHDAKSPVVAHEEGGIMSYEGQQIVAPSIGKSYPSTPKELDSEDASKQSRSSTPSPFDLGHGGVGQTARKLKSRHIQMIGIGGGIGTGLFVGAGYALANAGPVGVLLAFTLVGSVLVPVMEGLCEMAACLPVSGSFMHFATRFIDPSVGYTLGLNYFYCYAIGIASELSAASSVIQYWNQDISIAVWITIMWVLIAALNLVGVNFYGESEVITSMVKILAFLGLILFGIIIDLGGGPHHDRLGFRYWNDPGPFAQYAGIAGAKGRFLAFFSAIPNAAFTYIGVETVVLAAGEASNPSKQIPKASKRVLYRICVFYILSILIMGMIVPYNEPRLKSDGLYSAASPWVIAIDRAGVAVLPHIINAVILISAFSAGSSYVYVASRSLYAMALEKQVPKVFAIVDKRGVPYPAVLFSLSFGAFSYLGVSSGGGTAFLWLSSLSTVAGLFAWATVSWAYLRFRKATIVQGYDRSALPYRARLQPYTSWFAIVALAIIIVFSGWSTFLNGNFTATSFLTSYLGIPLFFVPWIGYKLWYKTKMVRIEDIDLDSGRLDPKDEVEEPTPTNAWGRFLAWVF</sequence>
<comment type="subcellular location">
    <subcellularLocation>
        <location evidence="1">Membrane</location>
        <topology evidence="1">Multi-pass membrane protein</topology>
    </subcellularLocation>
</comment>
<dbReference type="RefSeq" id="XP_007882310.1">
    <property type="nucleotide sequence ID" value="XM_007884119.1"/>
</dbReference>
<evidence type="ECO:0000256" key="5">
    <source>
        <dbReference type="ARBA" id="ARBA00022989"/>
    </source>
</evidence>
<dbReference type="PANTHER" id="PTHR43341:SF21">
    <property type="entry name" value="GENERAL AMINO ACID PERMEASE-RELATED"/>
    <property type="match status" value="1"/>
</dbReference>
<keyword evidence="2" id="KW-0813">Transport</keyword>
<feature type="transmembrane region" description="Helical" evidence="8">
    <location>
        <begin position="105"/>
        <end position="138"/>
    </location>
</feature>
<feature type="region of interest" description="Disordered" evidence="7">
    <location>
        <begin position="30"/>
        <end position="67"/>
    </location>
</feature>
<name>A0A061H112_9BASI</name>
<dbReference type="eggNOG" id="KOG1286">
    <property type="taxonomic scope" value="Eukaryota"/>
</dbReference>
<reference evidence="10 11" key="1">
    <citation type="journal article" date="2013" name="Plant Cell">
        <title>The transition from a phytopathogenic smut ancestor to an anamorphic biocontrol agent deciphered by comparative whole-genome analysis.</title>
        <authorList>
            <person name="Lefebvre F."/>
            <person name="Joly D.L."/>
            <person name="Labbe C."/>
            <person name="Teichmann B."/>
            <person name="Linning R."/>
            <person name="Belzile F."/>
            <person name="Bakkeren G."/>
            <person name="Belanger R.R."/>
        </authorList>
    </citation>
    <scope>NUCLEOTIDE SEQUENCE [LARGE SCALE GENOMIC DNA]</scope>
    <source>
        <strain evidence="10 11">PF-1</strain>
    </source>
</reference>
<organism evidence="10 11">
    <name type="scientific">Pseudozyma flocculosa PF-1</name>
    <dbReference type="NCBI Taxonomy" id="1277687"/>
    <lineage>
        <taxon>Eukaryota</taxon>
        <taxon>Fungi</taxon>
        <taxon>Dikarya</taxon>
        <taxon>Basidiomycota</taxon>
        <taxon>Ustilaginomycotina</taxon>
        <taxon>Ustilaginomycetes</taxon>
        <taxon>Ustilaginales</taxon>
        <taxon>Ustilaginaceae</taxon>
        <taxon>Pseudozyma</taxon>
    </lineage>
</organism>
<feature type="domain" description="Amino acid permease/ SLC12A" evidence="9">
    <location>
        <begin position="77"/>
        <end position="538"/>
    </location>
</feature>
<dbReference type="PANTHER" id="PTHR43341">
    <property type="entry name" value="AMINO ACID PERMEASE"/>
    <property type="match status" value="1"/>
</dbReference>
<feature type="transmembrane region" description="Helical" evidence="8">
    <location>
        <begin position="362"/>
        <end position="381"/>
    </location>
</feature>
<feature type="compositionally biased region" description="Basic and acidic residues" evidence="7">
    <location>
        <begin position="40"/>
        <end position="49"/>
    </location>
</feature>
<protein>
    <recommendedName>
        <fullName evidence="9">Amino acid permease/ SLC12A domain-containing protein</fullName>
    </recommendedName>
</protein>
<dbReference type="Pfam" id="PF00324">
    <property type="entry name" value="AA_permease"/>
    <property type="match status" value="1"/>
</dbReference>
<dbReference type="OrthoDB" id="10062876at2759"/>
<feature type="transmembrane region" description="Helical" evidence="8">
    <location>
        <begin position="80"/>
        <end position="99"/>
    </location>
</feature>
<feature type="transmembrane region" description="Helical" evidence="8">
    <location>
        <begin position="186"/>
        <end position="208"/>
    </location>
</feature>
<feature type="transmembrane region" description="Helical" evidence="8">
    <location>
        <begin position="309"/>
        <end position="330"/>
    </location>
</feature>
<feature type="transmembrane region" description="Helical" evidence="8">
    <location>
        <begin position="433"/>
        <end position="457"/>
    </location>
</feature>
<feature type="transmembrane region" description="Helical" evidence="8">
    <location>
        <begin position="485"/>
        <end position="504"/>
    </location>
</feature>